<evidence type="ECO:0000256" key="1">
    <source>
        <dbReference type="SAM" id="MobiDB-lite"/>
    </source>
</evidence>
<evidence type="ECO:0000313" key="3">
    <source>
        <dbReference type="Proteomes" id="UP001163046"/>
    </source>
</evidence>
<dbReference type="AlphaFoldDB" id="A0A9W9Z9P1"/>
<accession>A0A9W9Z9P1</accession>
<comment type="caution">
    <text evidence="2">The sequence shown here is derived from an EMBL/GenBank/DDBJ whole genome shotgun (WGS) entry which is preliminary data.</text>
</comment>
<feature type="region of interest" description="Disordered" evidence="1">
    <location>
        <begin position="19"/>
        <end position="49"/>
    </location>
</feature>
<reference evidence="2" key="1">
    <citation type="submission" date="2023-01" db="EMBL/GenBank/DDBJ databases">
        <title>Genome assembly of the deep-sea coral Lophelia pertusa.</title>
        <authorList>
            <person name="Herrera S."/>
            <person name="Cordes E."/>
        </authorList>
    </citation>
    <scope>NUCLEOTIDE SEQUENCE</scope>
    <source>
        <strain evidence="2">USNM1676648</strain>
        <tissue evidence="2">Polyp</tissue>
    </source>
</reference>
<name>A0A9W9Z9P1_9CNID</name>
<dbReference type="Proteomes" id="UP001163046">
    <property type="component" value="Unassembled WGS sequence"/>
</dbReference>
<keyword evidence="3" id="KW-1185">Reference proteome</keyword>
<organism evidence="2 3">
    <name type="scientific">Desmophyllum pertusum</name>
    <dbReference type="NCBI Taxonomy" id="174260"/>
    <lineage>
        <taxon>Eukaryota</taxon>
        <taxon>Metazoa</taxon>
        <taxon>Cnidaria</taxon>
        <taxon>Anthozoa</taxon>
        <taxon>Hexacorallia</taxon>
        <taxon>Scleractinia</taxon>
        <taxon>Caryophylliina</taxon>
        <taxon>Caryophylliidae</taxon>
        <taxon>Desmophyllum</taxon>
    </lineage>
</organism>
<evidence type="ECO:0000313" key="2">
    <source>
        <dbReference type="EMBL" id="KAJ7376643.1"/>
    </source>
</evidence>
<proteinExistence type="predicted"/>
<dbReference type="EMBL" id="MU826394">
    <property type="protein sequence ID" value="KAJ7376643.1"/>
    <property type="molecule type" value="Genomic_DNA"/>
</dbReference>
<sequence length="70" mass="7523">MASGSDCAAKELRHLSLEAVDEANTRKRKKDSCSRGAVNKRTRAGLQEKKVQMSVHTLCSAEGSISGFQG</sequence>
<dbReference type="OrthoDB" id="5590282at2759"/>
<protein>
    <submittedName>
        <fullName evidence="2">Uncharacterized protein</fullName>
    </submittedName>
</protein>
<gene>
    <name evidence="2" type="ORF">OS493_033525</name>
</gene>